<sequence length="301" mass="32670">MASSAAAGLPSVVGARVIRTAASSSPPSLAASSCVHLPAATVAPARGVRLRAAICRTTARVPHLRCAPPGNDAAATTGLDEDDADAAGLPWWAPTSIEELIEFEKAADFSPEAIVERYVRESKEARAAVTGAVAGLLLRPLRELVDDVRKLKTVYEIEEFHIGLPVGAVMSCVALFQLWKAAPAACVDFLLAFAFYRLCVMAADIRRRGYATDMIIRIKLLINVAMLVKGLVEKKFGLLGYLSRFAFFGIFFFSVGFEISGLKKYGRYILPMLFDSLKTPEGRLGWIDTLSKMDFGNDYDD</sequence>
<evidence type="ECO:0000313" key="3">
    <source>
        <dbReference type="Proteomes" id="UP001497457"/>
    </source>
</evidence>
<keyword evidence="1" id="KW-1133">Transmembrane helix</keyword>
<keyword evidence="1" id="KW-0472">Membrane</keyword>
<reference evidence="3" key="1">
    <citation type="submission" date="2024-06" db="EMBL/GenBank/DDBJ databases">
        <authorList>
            <person name="Ryan C."/>
        </authorList>
    </citation>
    <scope>NUCLEOTIDE SEQUENCE [LARGE SCALE GENOMIC DNA]</scope>
</reference>
<evidence type="ECO:0000313" key="2">
    <source>
        <dbReference type="EMBL" id="CAL5063618.1"/>
    </source>
</evidence>
<reference evidence="2 3" key="2">
    <citation type="submission" date="2024-10" db="EMBL/GenBank/DDBJ databases">
        <authorList>
            <person name="Ryan C."/>
        </authorList>
    </citation>
    <scope>NUCLEOTIDE SEQUENCE [LARGE SCALE GENOMIC DNA]</scope>
</reference>
<evidence type="ECO:0000256" key="1">
    <source>
        <dbReference type="SAM" id="Phobius"/>
    </source>
</evidence>
<dbReference type="AlphaFoldDB" id="A0ABC9ET29"/>
<organism evidence="2 3">
    <name type="scientific">Urochloa decumbens</name>
    <dbReference type="NCBI Taxonomy" id="240449"/>
    <lineage>
        <taxon>Eukaryota</taxon>
        <taxon>Viridiplantae</taxon>
        <taxon>Streptophyta</taxon>
        <taxon>Embryophyta</taxon>
        <taxon>Tracheophyta</taxon>
        <taxon>Spermatophyta</taxon>
        <taxon>Magnoliopsida</taxon>
        <taxon>Liliopsida</taxon>
        <taxon>Poales</taxon>
        <taxon>Poaceae</taxon>
        <taxon>PACMAD clade</taxon>
        <taxon>Panicoideae</taxon>
        <taxon>Panicodae</taxon>
        <taxon>Paniceae</taxon>
        <taxon>Melinidinae</taxon>
        <taxon>Urochloa</taxon>
    </lineage>
</organism>
<gene>
    <name evidence="2" type="ORF">URODEC1_LOCUS98996</name>
</gene>
<name>A0ABC9ET29_9POAL</name>
<proteinExistence type="predicted"/>
<dbReference type="EMBL" id="OZ075115">
    <property type="protein sequence ID" value="CAL5063618.1"/>
    <property type="molecule type" value="Genomic_DNA"/>
</dbReference>
<accession>A0ABC9ET29</accession>
<dbReference type="Proteomes" id="UP001497457">
    <property type="component" value="Chromosome 5rd"/>
</dbReference>
<keyword evidence="1" id="KW-0812">Transmembrane</keyword>
<protein>
    <submittedName>
        <fullName evidence="2">Uncharacterized protein</fullName>
    </submittedName>
</protein>
<keyword evidence="3" id="KW-1185">Reference proteome</keyword>
<feature type="transmembrane region" description="Helical" evidence="1">
    <location>
        <begin position="238"/>
        <end position="257"/>
    </location>
</feature>